<dbReference type="Gene3D" id="1.10.287.1060">
    <property type="entry name" value="ESAT-6-like"/>
    <property type="match status" value="1"/>
</dbReference>
<evidence type="ECO:0000313" key="2">
    <source>
        <dbReference type="Proteomes" id="UP000502996"/>
    </source>
</evidence>
<dbReference type="InterPro" id="IPR010310">
    <property type="entry name" value="T7SS_ESAT-6-like"/>
</dbReference>
<dbReference type="Pfam" id="PF06013">
    <property type="entry name" value="WXG100"/>
    <property type="match status" value="1"/>
</dbReference>
<dbReference type="InterPro" id="IPR036689">
    <property type="entry name" value="ESAT-6-like_sf"/>
</dbReference>
<dbReference type="KEGG" id="nano:G5V58_01035"/>
<name>A0A6G6W872_9ACTN</name>
<dbReference type="AlphaFoldDB" id="A0A6G6W872"/>
<accession>A0A6G6W872</accession>
<dbReference type="EMBL" id="CP049257">
    <property type="protein sequence ID" value="QIG41541.1"/>
    <property type="molecule type" value="Genomic_DNA"/>
</dbReference>
<evidence type="ECO:0000313" key="1">
    <source>
        <dbReference type="EMBL" id="QIG41541.1"/>
    </source>
</evidence>
<protein>
    <recommendedName>
        <fullName evidence="3">ESAT-6-like protein</fullName>
    </recommendedName>
</protein>
<dbReference type="RefSeq" id="WP_165227979.1">
    <property type="nucleotide sequence ID" value="NZ_CP049257.1"/>
</dbReference>
<dbReference type="Proteomes" id="UP000502996">
    <property type="component" value="Chromosome"/>
</dbReference>
<keyword evidence="2" id="KW-1185">Reference proteome</keyword>
<dbReference type="SUPFAM" id="SSF140453">
    <property type="entry name" value="EsxAB dimer-like"/>
    <property type="match status" value="1"/>
</dbReference>
<reference evidence="1 2" key="1">
    <citation type="submission" date="2020-02" db="EMBL/GenBank/DDBJ databases">
        <title>Full genome sequence of Nocardioides sp. R-3366.</title>
        <authorList>
            <person name="Im W.-T."/>
        </authorList>
    </citation>
    <scope>NUCLEOTIDE SEQUENCE [LARGE SCALE GENOMIC DNA]</scope>
    <source>
        <strain evidence="1 2">R-3366</strain>
    </source>
</reference>
<sequence length="101" mass="11065">MSASFAYSVDLARAREVVESLTSVESSVSEVVGDLRWRVARLHALWQGEAALAHLDAHRAWSAAYDDMHEALTALRRAVHLAAEAYAEAAATNTANWESVR</sequence>
<organism evidence="1 2">
    <name type="scientific">Nocardioides anomalus</name>
    <dbReference type="NCBI Taxonomy" id="2712223"/>
    <lineage>
        <taxon>Bacteria</taxon>
        <taxon>Bacillati</taxon>
        <taxon>Actinomycetota</taxon>
        <taxon>Actinomycetes</taxon>
        <taxon>Propionibacteriales</taxon>
        <taxon>Nocardioidaceae</taxon>
        <taxon>Nocardioides</taxon>
    </lineage>
</organism>
<gene>
    <name evidence="1" type="ORF">G5V58_01035</name>
</gene>
<proteinExistence type="predicted"/>
<evidence type="ECO:0008006" key="3">
    <source>
        <dbReference type="Google" id="ProtNLM"/>
    </source>
</evidence>